<name>A0A1R3GWG8_COCAP</name>
<evidence type="ECO:0000313" key="2">
    <source>
        <dbReference type="Proteomes" id="UP000188268"/>
    </source>
</evidence>
<feature type="non-terminal residue" evidence="1">
    <location>
        <position position="1"/>
    </location>
</feature>
<dbReference type="Gramene" id="OMO62371">
    <property type="protein sequence ID" value="OMO62371"/>
    <property type="gene ID" value="CCACVL1_22870"/>
</dbReference>
<reference evidence="1 2" key="1">
    <citation type="submission" date="2013-09" db="EMBL/GenBank/DDBJ databases">
        <title>Corchorus capsularis genome sequencing.</title>
        <authorList>
            <person name="Alam M."/>
            <person name="Haque M.S."/>
            <person name="Islam M.S."/>
            <person name="Emdad E.M."/>
            <person name="Islam M.M."/>
            <person name="Ahmed B."/>
            <person name="Halim A."/>
            <person name="Hossen Q.M.M."/>
            <person name="Hossain M.Z."/>
            <person name="Ahmed R."/>
            <person name="Khan M.M."/>
            <person name="Islam R."/>
            <person name="Rashid M.M."/>
            <person name="Khan S.A."/>
            <person name="Rahman M.S."/>
            <person name="Alam M."/>
        </authorList>
    </citation>
    <scope>NUCLEOTIDE SEQUENCE [LARGE SCALE GENOMIC DNA]</scope>
    <source>
        <strain evidence="2">cv. CVL-1</strain>
        <tissue evidence="1">Whole seedling</tissue>
    </source>
</reference>
<protein>
    <submittedName>
        <fullName evidence="1">Uncharacterized protein</fullName>
    </submittedName>
</protein>
<keyword evidence="2" id="KW-1185">Reference proteome</keyword>
<evidence type="ECO:0000313" key="1">
    <source>
        <dbReference type="EMBL" id="OMO62371.1"/>
    </source>
</evidence>
<sequence length="21" mass="2470">EFLNALSQANSETYQDFEFES</sequence>
<proteinExistence type="predicted"/>
<dbReference type="AlphaFoldDB" id="A0A1R3GWG8"/>
<dbReference type="EMBL" id="AWWV01013255">
    <property type="protein sequence ID" value="OMO62371.1"/>
    <property type="molecule type" value="Genomic_DNA"/>
</dbReference>
<comment type="caution">
    <text evidence="1">The sequence shown here is derived from an EMBL/GenBank/DDBJ whole genome shotgun (WGS) entry which is preliminary data.</text>
</comment>
<dbReference type="Proteomes" id="UP000188268">
    <property type="component" value="Unassembled WGS sequence"/>
</dbReference>
<gene>
    <name evidence="1" type="ORF">CCACVL1_22870</name>
</gene>
<accession>A0A1R3GWG8</accession>
<organism evidence="1 2">
    <name type="scientific">Corchorus capsularis</name>
    <name type="common">Jute</name>
    <dbReference type="NCBI Taxonomy" id="210143"/>
    <lineage>
        <taxon>Eukaryota</taxon>
        <taxon>Viridiplantae</taxon>
        <taxon>Streptophyta</taxon>
        <taxon>Embryophyta</taxon>
        <taxon>Tracheophyta</taxon>
        <taxon>Spermatophyta</taxon>
        <taxon>Magnoliopsida</taxon>
        <taxon>eudicotyledons</taxon>
        <taxon>Gunneridae</taxon>
        <taxon>Pentapetalae</taxon>
        <taxon>rosids</taxon>
        <taxon>malvids</taxon>
        <taxon>Malvales</taxon>
        <taxon>Malvaceae</taxon>
        <taxon>Grewioideae</taxon>
        <taxon>Apeibeae</taxon>
        <taxon>Corchorus</taxon>
    </lineage>
</organism>